<dbReference type="SUPFAM" id="SSF56112">
    <property type="entry name" value="Protein kinase-like (PK-like)"/>
    <property type="match status" value="1"/>
</dbReference>
<dbReference type="VEuPathDB" id="FungiDB:RhiirFUN_005131"/>
<dbReference type="AlphaFoldDB" id="A0A2P4QT80"/>
<dbReference type="PANTHER" id="PTHR23257">
    <property type="entry name" value="SERINE-THREONINE PROTEIN KINASE"/>
    <property type="match status" value="1"/>
</dbReference>
<dbReference type="SMART" id="SM00220">
    <property type="entry name" value="S_TKc"/>
    <property type="match status" value="1"/>
</dbReference>
<organism evidence="2 3">
    <name type="scientific">Rhizophagus irregularis (strain DAOM 181602 / DAOM 197198 / MUCL 43194)</name>
    <name type="common">Arbuscular mycorrhizal fungus</name>
    <name type="synonym">Glomus intraradices</name>
    <dbReference type="NCBI Taxonomy" id="747089"/>
    <lineage>
        <taxon>Eukaryota</taxon>
        <taxon>Fungi</taxon>
        <taxon>Fungi incertae sedis</taxon>
        <taxon>Mucoromycota</taxon>
        <taxon>Glomeromycotina</taxon>
        <taxon>Glomeromycetes</taxon>
        <taxon>Glomerales</taxon>
        <taxon>Glomeraceae</taxon>
        <taxon>Rhizophagus</taxon>
    </lineage>
</organism>
<dbReference type="EMBL" id="AUPC02000015">
    <property type="protein sequence ID" value="POG80856.1"/>
    <property type="molecule type" value="Genomic_DNA"/>
</dbReference>
<dbReference type="InterPro" id="IPR011009">
    <property type="entry name" value="Kinase-like_dom_sf"/>
</dbReference>
<keyword evidence="3" id="KW-1185">Reference proteome</keyword>
<evidence type="ECO:0000313" key="2">
    <source>
        <dbReference type="EMBL" id="POG80856.1"/>
    </source>
</evidence>
<dbReference type="InterPro" id="IPR000719">
    <property type="entry name" value="Prot_kinase_dom"/>
</dbReference>
<dbReference type="InterPro" id="IPR050167">
    <property type="entry name" value="Ser_Thr_protein_kinase"/>
</dbReference>
<dbReference type="Gene3D" id="1.10.510.10">
    <property type="entry name" value="Transferase(Phosphotransferase) domain 1"/>
    <property type="match status" value="1"/>
</dbReference>
<evidence type="ECO:0000313" key="3">
    <source>
        <dbReference type="Proteomes" id="UP000018888"/>
    </source>
</evidence>
<gene>
    <name evidence="2" type="ORF">GLOIN_2v1764096</name>
</gene>
<sequence length="331" mass="37647">MDPFEKFELVKYVGKGGFSSVYSALWTEGPRWIWDDGAQIAGGLERIHSEGKIHRNLHGGNLLVEDEKVSTDARIADVGLHGPCNNDINNGSIQRYGVLPYVAPEVLRGDNCNIASDIYSFGIVMNTLATGKRPWYNRAHDINLAKDICDGEWIILICDDPNPSKISDENSVAEEKRWRKISQFLSSLGRSNIIVGLMMKSLRGRELHKQKWITFEKFKVVKYITKGGFSSIYSPLGTWKEEPSRWIWNNGVKEMTRAGPLNVTLKRLDSSQNISCSYINQWNYFLKDMANRCVVEIAECREEFIPKENLHGGNLIIRDESEPEKRPTASY</sequence>
<reference evidence="2 3" key="1">
    <citation type="journal article" date="2013" name="Proc. Natl. Acad. Sci. U.S.A.">
        <title>Genome of an arbuscular mycorrhizal fungus provides insight into the oldest plant symbiosis.</title>
        <authorList>
            <person name="Tisserant E."/>
            <person name="Malbreil M."/>
            <person name="Kuo A."/>
            <person name="Kohler A."/>
            <person name="Symeonidi A."/>
            <person name="Balestrini R."/>
            <person name="Charron P."/>
            <person name="Duensing N."/>
            <person name="Frei Dit Frey N."/>
            <person name="Gianinazzi-Pearson V."/>
            <person name="Gilbert L.B."/>
            <person name="Handa Y."/>
            <person name="Herr J.R."/>
            <person name="Hijri M."/>
            <person name="Koul R."/>
            <person name="Kawaguchi M."/>
            <person name="Krajinski F."/>
            <person name="Lammers P.J."/>
            <person name="Masclaux F.G."/>
            <person name="Murat C."/>
            <person name="Morin E."/>
            <person name="Ndikumana S."/>
            <person name="Pagni M."/>
            <person name="Petitpierre D."/>
            <person name="Requena N."/>
            <person name="Rosikiewicz P."/>
            <person name="Riley R."/>
            <person name="Saito K."/>
            <person name="San Clemente H."/>
            <person name="Shapiro H."/>
            <person name="van Tuinen D."/>
            <person name="Becard G."/>
            <person name="Bonfante P."/>
            <person name="Paszkowski U."/>
            <person name="Shachar-Hill Y.Y."/>
            <person name="Tuskan G.A."/>
            <person name="Young P.W."/>
            <person name="Sanders I.R."/>
            <person name="Henrissat B."/>
            <person name="Rensing S.A."/>
            <person name="Grigoriev I.V."/>
            <person name="Corradi N."/>
            <person name="Roux C."/>
            <person name="Martin F."/>
        </authorList>
    </citation>
    <scope>NUCLEOTIDE SEQUENCE [LARGE SCALE GENOMIC DNA]</scope>
    <source>
        <strain evidence="2 3">DAOM 197198</strain>
    </source>
</reference>
<name>A0A2P4QT80_RHIID</name>
<reference evidence="2 3" key="2">
    <citation type="journal article" date="2018" name="New Phytol.">
        <title>High intraspecific genome diversity in the model arbuscular mycorrhizal symbiont Rhizophagus irregularis.</title>
        <authorList>
            <person name="Chen E.C.H."/>
            <person name="Morin E."/>
            <person name="Beaudet D."/>
            <person name="Noel J."/>
            <person name="Yildirir G."/>
            <person name="Ndikumana S."/>
            <person name="Charron P."/>
            <person name="St-Onge C."/>
            <person name="Giorgi J."/>
            <person name="Kruger M."/>
            <person name="Marton T."/>
            <person name="Ropars J."/>
            <person name="Grigoriev I.V."/>
            <person name="Hainaut M."/>
            <person name="Henrissat B."/>
            <person name="Roux C."/>
            <person name="Martin F."/>
            <person name="Corradi N."/>
        </authorList>
    </citation>
    <scope>NUCLEOTIDE SEQUENCE [LARGE SCALE GENOMIC DNA]</scope>
    <source>
        <strain evidence="2 3">DAOM 197198</strain>
    </source>
</reference>
<dbReference type="GO" id="GO:0004672">
    <property type="term" value="F:protein kinase activity"/>
    <property type="evidence" value="ECO:0007669"/>
    <property type="project" value="InterPro"/>
</dbReference>
<evidence type="ECO:0000259" key="1">
    <source>
        <dbReference type="PROSITE" id="PS50011"/>
    </source>
</evidence>
<dbReference type="GO" id="GO:0007165">
    <property type="term" value="P:signal transduction"/>
    <property type="evidence" value="ECO:0007669"/>
    <property type="project" value="TreeGrafter"/>
</dbReference>
<proteinExistence type="predicted"/>
<dbReference type="Proteomes" id="UP000018888">
    <property type="component" value="Unassembled WGS sequence"/>
</dbReference>
<protein>
    <submittedName>
        <fullName evidence="2">Kinase-like domain-containing protein</fullName>
    </submittedName>
</protein>
<accession>A0A2P4QT80</accession>
<dbReference type="VEuPathDB" id="FungiDB:RhiirFUN_005132"/>
<comment type="caution">
    <text evidence="2">The sequence shown here is derived from an EMBL/GenBank/DDBJ whole genome shotgun (WGS) entry which is preliminary data.</text>
</comment>
<dbReference type="GO" id="GO:0005524">
    <property type="term" value="F:ATP binding"/>
    <property type="evidence" value="ECO:0007669"/>
    <property type="project" value="InterPro"/>
</dbReference>
<dbReference type="PROSITE" id="PS50011">
    <property type="entry name" value="PROTEIN_KINASE_DOM"/>
    <property type="match status" value="1"/>
</dbReference>
<dbReference type="GO" id="GO:0005737">
    <property type="term" value="C:cytoplasm"/>
    <property type="evidence" value="ECO:0007669"/>
    <property type="project" value="TreeGrafter"/>
</dbReference>
<dbReference type="PANTHER" id="PTHR23257:SF963">
    <property type="entry name" value="AT08303P"/>
    <property type="match status" value="1"/>
</dbReference>
<feature type="domain" description="Protein kinase" evidence="1">
    <location>
        <begin position="1"/>
        <end position="213"/>
    </location>
</feature>
<dbReference type="Pfam" id="PF00069">
    <property type="entry name" value="Pkinase"/>
    <property type="match status" value="1"/>
</dbReference>